<dbReference type="EMBL" id="CAMAPE010000008">
    <property type="protein sequence ID" value="CAH9072227.1"/>
    <property type="molecule type" value="Genomic_DNA"/>
</dbReference>
<evidence type="ECO:0000256" key="5">
    <source>
        <dbReference type="ARBA" id="ARBA00022729"/>
    </source>
</evidence>
<evidence type="ECO:0000313" key="9">
    <source>
        <dbReference type="EMBL" id="CAH9072227.1"/>
    </source>
</evidence>
<keyword evidence="3 7" id="KW-0217">Developmental protein</keyword>
<evidence type="ECO:0000256" key="6">
    <source>
        <dbReference type="ARBA" id="ARBA00023157"/>
    </source>
</evidence>
<comment type="caution">
    <text evidence="9">The sequence shown here is derived from an EMBL/GenBank/DDBJ whole genome shotgun (WGS) entry which is preliminary data.</text>
</comment>
<proteinExistence type="inferred from homology"/>
<dbReference type="OrthoDB" id="771316at2759"/>
<dbReference type="GO" id="GO:0010052">
    <property type="term" value="P:guard cell differentiation"/>
    <property type="evidence" value="ECO:0007669"/>
    <property type="project" value="UniProtKB-UniRule"/>
</dbReference>
<dbReference type="Pfam" id="PF17181">
    <property type="entry name" value="EPF"/>
    <property type="match status" value="1"/>
</dbReference>
<sequence length="122" mass="13216">MKAMVIGIGLRRNSVLLLVITVGFWLLPITHALRPSHFADYQGNGLDNGDQPADNKGEQDEVRKGELVYGTGGSSRPDCSHACGPCSPCKRVMVSFKCAAAESCPVVYRCSCRGKFYHVPSN</sequence>
<evidence type="ECO:0000256" key="7">
    <source>
        <dbReference type="RuleBase" id="RU367102"/>
    </source>
</evidence>
<dbReference type="Proteomes" id="UP001152484">
    <property type="component" value="Unassembled WGS sequence"/>
</dbReference>
<gene>
    <name evidence="9" type="ORF">CEURO_LOCUS4240</name>
</gene>
<comment type="function">
    <text evidence="7">Controls stomatal patterning.</text>
</comment>
<evidence type="ECO:0000256" key="1">
    <source>
        <dbReference type="ARBA" id="ARBA00004613"/>
    </source>
</evidence>
<dbReference type="PANTHER" id="PTHR33109">
    <property type="entry name" value="EPIDERMAL PATTERNING FACTOR-LIKE PROTEIN 4"/>
    <property type="match status" value="1"/>
</dbReference>
<dbReference type="GO" id="GO:0005576">
    <property type="term" value="C:extracellular region"/>
    <property type="evidence" value="ECO:0007669"/>
    <property type="project" value="UniProtKB-SubCell"/>
</dbReference>
<dbReference type="AlphaFoldDB" id="A0A9P0YQQ2"/>
<feature type="compositionally biased region" description="Basic and acidic residues" evidence="8">
    <location>
        <begin position="53"/>
        <end position="63"/>
    </location>
</feature>
<organism evidence="9 10">
    <name type="scientific">Cuscuta europaea</name>
    <name type="common">European dodder</name>
    <dbReference type="NCBI Taxonomy" id="41803"/>
    <lineage>
        <taxon>Eukaryota</taxon>
        <taxon>Viridiplantae</taxon>
        <taxon>Streptophyta</taxon>
        <taxon>Embryophyta</taxon>
        <taxon>Tracheophyta</taxon>
        <taxon>Spermatophyta</taxon>
        <taxon>Magnoliopsida</taxon>
        <taxon>eudicotyledons</taxon>
        <taxon>Gunneridae</taxon>
        <taxon>Pentapetalae</taxon>
        <taxon>asterids</taxon>
        <taxon>lamiids</taxon>
        <taxon>Solanales</taxon>
        <taxon>Convolvulaceae</taxon>
        <taxon>Cuscuteae</taxon>
        <taxon>Cuscuta</taxon>
        <taxon>Cuscuta subgen. Cuscuta</taxon>
    </lineage>
</organism>
<accession>A0A9P0YQQ2</accession>
<feature type="region of interest" description="Disordered" evidence="8">
    <location>
        <begin position="43"/>
        <end position="63"/>
    </location>
</feature>
<evidence type="ECO:0000256" key="4">
    <source>
        <dbReference type="ARBA" id="ARBA00022525"/>
    </source>
</evidence>
<reference evidence="9" key="1">
    <citation type="submission" date="2022-07" db="EMBL/GenBank/DDBJ databases">
        <authorList>
            <person name="Macas J."/>
            <person name="Novak P."/>
            <person name="Neumann P."/>
        </authorList>
    </citation>
    <scope>NUCLEOTIDE SEQUENCE</scope>
</reference>
<name>A0A9P0YQQ2_CUSEU</name>
<evidence type="ECO:0000256" key="8">
    <source>
        <dbReference type="SAM" id="MobiDB-lite"/>
    </source>
</evidence>
<evidence type="ECO:0000256" key="2">
    <source>
        <dbReference type="ARBA" id="ARBA00008127"/>
    </source>
</evidence>
<comment type="subcellular location">
    <subcellularLocation>
        <location evidence="1 7">Secreted</location>
    </subcellularLocation>
</comment>
<comment type="similarity">
    <text evidence="2 7">Belongs to the plant cysteine rich small secretory peptide family. Epidermal patterning factor subfamily.</text>
</comment>
<evidence type="ECO:0000313" key="10">
    <source>
        <dbReference type="Proteomes" id="UP001152484"/>
    </source>
</evidence>
<evidence type="ECO:0000256" key="3">
    <source>
        <dbReference type="ARBA" id="ARBA00022473"/>
    </source>
</evidence>
<keyword evidence="10" id="KW-1185">Reference proteome</keyword>
<dbReference type="PANTHER" id="PTHR33109:SF6">
    <property type="entry name" value="EPIDERMAL PATTERNING FACTOR-LIKE PROTEIN 7-RELATED"/>
    <property type="match status" value="1"/>
</dbReference>
<keyword evidence="4 7" id="KW-0964">Secreted</keyword>
<protein>
    <recommendedName>
        <fullName evidence="7">Epidermal patterning factor-like protein</fullName>
    </recommendedName>
</protein>
<keyword evidence="5" id="KW-0732">Signal</keyword>
<dbReference type="InterPro" id="IPR039455">
    <property type="entry name" value="EPFL"/>
</dbReference>
<keyword evidence="6" id="KW-1015">Disulfide bond</keyword>